<gene>
    <name evidence="3" type="ORF">CPLU01_06717</name>
</gene>
<protein>
    <submittedName>
        <fullName evidence="3">Uncharacterized protein</fullName>
    </submittedName>
</protein>
<comment type="caution">
    <text evidence="3">The sequence shown here is derived from an EMBL/GenBank/DDBJ whole genome shotgun (WGS) entry which is preliminary data.</text>
</comment>
<feature type="region of interest" description="Disordered" evidence="2">
    <location>
        <begin position="57"/>
        <end position="77"/>
    </location>
</feature>
<evidence type="ECO:0000313" key="4">
    <source>
        <dbReference type="Proteomes" id="UP000654918"/>
    </source>
</evidence>
<keyword evidence="4" id="KW-1185">Reference proteome</keyword>
<keyword evidence="1" id="KW-0175">Coiled coil</keyword>
<reference evidence="3" key="1">
    <citation type="journal article" date="2020" name="Phytopathology">
        <title>Genome Sequence Resources of Colletotrichum truncatum, C. plurivorum, C. musicola, and C. sojae: Four Species Pathogenic to Soybean (Glycine max).</title>
        <authorList>
            <person name="Rogerio F."/>
            <person name="Boufleur T.R."/>
            <person name="Ciampi-Guillardi M."/>
            <person name="Sukno S.A."/>
            <person name="Thon M.R."/>
            <person name="Massola Junior N.S."/>
            <person name="Baroncelli R."/>
        </authorList>
    </citation>
    <scope>NUCLEOTIDE SEQUENCE</scope>
    <source>
        <strain evidence="3">LFN00145</strain>
    </source>
</reference>
<evidence type="ECO:0000313" key="3">
    <source>
        <dbReference type="EMBL" id="KAF6831432.1"/>
    </source>
</evidence>
<evidence type="ECO:0000256" key="1">
    <source>
        <dbReference type="SAM" id="Coils"/>
    </source>
</evidence>
<dbReference type="Proteomes" id="UP000654918">
    <property type="component" value="Unassembled WGS sequence"/>
</dbReference>
<proteinExistence type="predicted"/>
<feature type="coiled-coil region" evidence="1">
    <location>
        <begin position="355"/>
        <end position="382"/>
    </location>
</feature>
<accession>A0A8H6KGZ3</accession>
<feature type="compositionally biased region" description="Polar residues" evidence="2">
    <location>
        <begin position="141"/>
        <end position="163"/>
    </location>
</feature>
<feature type="compositionally biased region" description="Polar residues" evidence="2">
    <location>
        <begin position="62"/>
        <end position="77"/>
    </location>
</feature>
<feature type="coiled-coil region" evidence="1">
    <location>
        <begin position="293"/>
        <end position="320"/>
    </location>
</feature>
<organism evidence="3 4">
    <name type="scientific">Colletotrichum plurivorum</name>
    <dbReference type="NCBI Taxonomy" id="2175906"/>
    <lineage>
        <taxon>Eukaryota</taxon>
        <taxon>Fungi</taxon>
        <taxon>Dikarya</taxon>
        <taxon>Ascomycota</taxon>
        <taxon>Pezizomycotina</taxon>
        <taxon>Sordariomycetes</taxon>
        <taxon>Hypocreomycetidae</taxon>
        <taxon>Glomerellales</taxon>
        <taxon>Glomerellaceae</taxon>
        <taxon>Colletotrichum</taxon>
        <taxon>Colletotrichum orchidearum species complex</taxon>
    </lineage>
</organism>
<dbReference type="AlphaFoldDB" id="A0A8H6KGZ3"/>
<name>A0A8H6KGZ3_9PEZI</name>
<feature type="region of interest" description="Disordered" evidence="2">
    <location>
        <begin position="129"/>
        <end position="167"/>
    </location>
</feature>
<dbReference type="EMBL" id="WIGO01000081">
    <property type="protein sequence ID" value="KAF6831432.1"/>
    <property type="molecule type" value="Genomic_DNA"/>
</dbReference>
<evidence type="ECO:0000256" key="2">
    <source>
        <dbReference type="SAM" id="MobiDB-lite"/>
    </source>
</evidence>
<sequence>MGKVRGTRTGLELTDLSVMKNLRPSFLNFPFSSLEAACGVLSTRTYARSFEVEPDGSHVAMGSSSPPMISQEDGSQPSEFDIRLHELFRPPSTGQVEPSPDKHEPHLYDEYKPHSDPSIERGIDVYRESRSTPSLPIPNPIRSSASNAEEYSNGLSTNISEQTSSKKRKTNRLAAYMARTTSSIAFAKFEKLLDESPQPRNSLSDTANFKLGSPSVCGEPNTERLDAYPSRPFQGADFDVPLPSLETNDAVSVADAHADTEDGEGHTLNSNSTVELAALARIIDKITAVSKEIRLSDSQLADARERLAEVNCEVRELAETFSRSWQEIESWQGNPRDTPNWNATPGLTTTKITSFNTIEVQLKDLTRKKRLIESEIQDREAKKKSVDEAMAAFLTSEKWTDLETLEDAANDYVPMTTGL</sequence>